<protein>
    <submittedName>
        <fullName evidence="5">Protein disulfide isomerase</fullName>
    </submittedName>
</protein>
<dbReference type="GO" id="GO:0003756">
    <property type="term" value="F:protein disulfide isomerase activity"/>
    <property type="evidence" value="ECO:0007669"/>
    <property type="project" value="TreeGrafter"/>
</dbReference>
<dbReference type="GO" id="GO:0005783">
    <property type="term" value="C:endoplasmic reticulum"/>
    <property type="evidence" value="ECO:0007669"/>
    <property type="project" value="TreeGrafter"/>
</dbReference>
<proteinExistence type="inferred from homology"/>
<name>A0A9N8F100_9STRA</name>
<dbReference type="SUPFAM" id="SSF52833">
    <property type="entry name" value="Thioredoxin-like"/>
    <property type="match status" value="1"/>
</dbReference>
<evidence type="ECO:0000256" key="1">
    <source>
        <dbReference type="ARBA" id="ARBA00006347"/>
    </source>
</evidence>
<accession>A0A9N8F100</accession>
<evidence type="ECO:0000313" key="6">
    <source>
        <dbReference type="Proteomes" id="UP001153069"/>
    </source>
</evidence>
<dbReference type="InterPro" id="IPR013766">
    <property type="entry name" value="Thioredoxin_domain"/>
</dbReference>
<evidence type="ECO:0000256" key="2">
    <source>
        <dbReference type="ARBA" id="ARBA00022729"/>
    </source>
</evidence>
<dbReference type="InterPro" id="IPR036249">
    <property type="entry name" value="Thioredoxin-like_sf"/>
</dbReference>
<keyword evidence="5" id="KW-0413">Isomerase</keyword>
<dbReference type="GO" id="GO:0006457">
    <property type="term" value="P:protein folding"/>
    <property type="evidence" value="ECO:0007669"/>
    <property type="project" value="TreeGrafter"/>
</dbReference>
<gene>
    <name evidence="5" type="ORF">SEMRO_2542_G330690.1</name>
</gene>
<feature type="chain" id="PRO_5040117799" evidence="3">
    <location>
        <begin position="20"/>
        <end position="234"/>
    </location>
</feature>
<evidence type="ECO:0000313" key="5">
    <source>
        <dbReference type="EMBL" id="CAB9529554.1"/>
    </source>
</evidence>
<organism evidence="5 6">
    <name type="scientific">Seminavis robusta</name>
    <dbReference type="NCBI Taxonomy" id="568900"/>
    <lineage>
        <taxon>Eukaryota</taxon>
        <taxon>Sar</taxon>
        <taxon>Stramenopiles</taxon>
        <taxon>Ochrophyta</taxon>
        <taxon>Bacillariophyta</taxon>
        <taxon>Bacillariophyceae</taxon>
        <taxon>Bacillariophycidae</taxon>
        <taxon>Naviculales</taxon>
        <taxon>Naviculaceae</taxon>
        <taxon>Seminavis</taxon>
    </lineage>
</organism>
<feature type="domain" description="Thioredoxin" evidence="4">
    <location>
        <begin position="12"/>
        <end position="126"/>
    </location>
</feature>
<dbReference type="Proteomes" id="UP001153069">
    <property type="component" value="Unassembled WGS sequence"/>
</dbReference>
<comment type="similarity">
    <text evidence="1">Belongs to the protein disulfide isomerase family.</text>
</comment>
<dbReference type="Gene3D" id="3.40.30.10">
    <property type="entry name" value="Glutaredoxin"/>
    <property type="match status" value="1"/>
</dbReference>
<dbReference type="EMBL" id="CAICTM010002540">
    <property type="protein sequence ID" value="CAB9529554.1"/>
    <property type="molecule type" value="Genomic_DNA"/>
</dbReference>
<evidence type="ECO:0000259" key="4">
    <source>
        <dbReference type="PROSITE" id="PS51352"/>
    </source>
</evidence>
<dbReference type="PROSITE" id="PS51352">
    <property type="entry name" value="THIOREDOXIN_2"/>
    <property type="match status" value="1"/>
</dbReference>
<feature type="signal peptide" evidence="3">
    <location>
        <begin position="1"/>
        <end position="19"/>
    </location>
</feature>
<dbReference type="AlphaFoldDB" id="A0A9N8F100"/>
<dbReference type="Pfam" id="PF00085">
    <property type="entry name" value="Thioredoxin"/>
    <property type="match status" value="1"/>
</dbReference>
<dbReference type="PANTHER" id="PTHR45672">
    <property type="entry name" value="PROTEIN DISULFIDE-ISOMERASE C17H9.14C-RELATED"/>
    <property type="match status" value="1"/>
</dbReference>
<keyword evidence="6" id="KW-1185">Reference proteome</keyword>
<reference evidence="5" key="1">
    <citation type="submission" date="2020-06" db="EMBL/GenBank/DDBJ databases">
        <authorList>
            <consortium name="Plant Systems Biology data submission"/>
        </authorList>
    </citation>
    <scope>NUCLEOTIDE SEQUENCE</scope>
    <source>
        <strain evidence="5">D6</strain>
    </source>
</reference>
<dbReference type="PANTHER" id="PTHR45672:SF3">
    <property type="entry name" value="THIOREDOXIN DOMAIN-CONTAINING PROTEIN 5"/>
    <property type="match status" value="1"/>
</dbReference>
<keyword evidence="2 3" id="KW-0732">Signal</keyword>
<dbReference type="InterPro" id="IPR051063">
    <property type="entry name" value="PDI"/>
</dbReference>
<sequence length="234" mass="27153">MWRVTLLLLLLSLVSRAAGDQQALTAEAFDELTSDKAIFIRFVTKWCEECAETEEDWAKLKDEWKDHSIGFVREVFCDDEETELICESFEVAGYPSIYWGDPQSPELYRGKLDYESLSSFAEENLKSLPCSVTNLDACDAKIKKIIEKLSKKSLDELEAMEKQVIGKVDEEQNRFDTAAMKLQEQYKQLATNFNTKVDKLRDDSGFKWLQQILNQKYEEQELEDDTDEPEKDEL</sequence>
<evidence type="ECO:0000256" key="3">
    <source>
        <dbReference type="SAM" id="SignalP"/>
    </source>
</evidence>
<dbReference type="CDD" id="cd02961">
    <property type="entry name" value="PDI_a_family"/>
    <property type="match status" value="1"/>
</dbReference>
<comment type="caution">
    <text evidence="5">The sequence shown here is derived from an EMBL/GenBank/DDBJ whole genome shotgun (WGS) entry which is preliminary data.</text>
</comment>